<evidence type="ECO:0000313" key="3">
    <source>
        <dbReference type="Proteomes" id="UP000829196"/>
    </source>
</evidence>
<comment type="caution">
    <text evidence="2">The sequence shown here is derived from an EMBL/GenBank/DDBJ whole genome shotgun (WGS) entry which is preliminary data.</text>
</comment>
<dbReference type="InterPro" id="IPR041588">
    <property type="entry name" value="Integrase_H2C2"/>
</dbReference>
<dbReference type="Gene3D" id="1.10.340.70">
    <property type="match status" value="1"/>
</dbReference>
<dbReference type="PROSITE" id="PS50994">
    <property type="entry name" value="INTEGRASE"/>
    <property type="match status" value="1"/>
</dbReference>
<name>A0A8T3BPU7_DENNO</name>
<dbReference type="GO" id="GO:0003676">
    <property type="term" value="F:nucleic acid binding"/>
    <property type="evidence" value="ECO:0007669"/>
    <property type="project" value="InterPro"/>
</dbReference>
<dbReference type="Gene3D" id="3.30.420.10">
    <property type="entry name" value="Ribonuclease H-like superfamily/Ribonuclease H"/>
    <property type="match status" value="1"/>
</dbReference>
<dbReference type="InterPro" id="IPR012337">
    <property type="entry name" value="RNaseH-like_sf"/>
</dbReference>
<gene>
    <name evidence="2" type="ORF">KFK09_006518</name>
</gene>
<dbReference type="PANTHER" id="PTHR48475:SF2">
    <property type="entry name" value="RIBONUCLEASE H"/>
    <property type="match status" value="1"/>
</dbReference>
<sequence length="480" mass="54402">MVKSLLNRIEKFEIIHISREQNTRADTLSKLATSLNGDLFKRKYIEEVHFPSIEGPWVIQSIDKPNELSWIDPILSFLLEGVLPEDPTTAIRLRRQAANFTVIGGELYKRAFSGPYLKCLPPLEADYTLREVHSGICGEHLGGKALANKILRQGFYWPTIKQDALKFTQKCNNCQLHSNLMHLPATELSSFQSPWPFAQWGIDIMGQFPIATGQRKFIILAVDYFTKWVEAEALAKITEANAKQFVWKNIICRFGIPAKIITDNGTQFTGKIFTAFCKDLHIQLVHTAVAHPQANGQTEVTNRTILKGLKTRLEKAGGQWADELSNVLWAYRTTARTPTGETPYNLCFGTEAIIPVDIGVPSLRVQTFNFNNNEEKLRDNLDFLPETRDMASLKIAAYHQRIARHYNRKVKPRCISVGDLVLRSLEAAGKGPQRNKLSPLWEGPYMVASMVKPGTFKLKDGDGKMLPRTWNIGNLRKYYQ</sequence>
<dbReference type="OrthoDB" id="780941at2759"/>
<dbReference type="Proteomes" id="UP000829196">
    <property type="component" value="Unassembled WGS sequence"/>
</dbReference>
<dbReference type="InterPro" id="IPR036397">
    <property type="entry name" value="RNaseH_sf"/>
</dbReference>
<protein>
    <recommendedName>
        <fullName evidence="1">Integrase catalytic domain-containing protein</fullName>
    </recommendedName>
</protein>
<proteinExistence type="predicted"/>
<dbReference type="AlphaFoldDB" id="A0A8T3BPU7"/>
<dbReference type="GO" id="GO:0015074">
    <property type="term" value="P:DNA integration"/>
    <property type="evidence" value="ECO:0007669"/>
    <property type="project" value="InterPro"/>
</dbReference>
<dbReference type="Pfam" id="PF17921">
    <property type="entry name" value="Integrase_H2C2"/>
    <property type="match status" value="1"/>
</dbReference>
<dbReference type="Pfam" id="PF00665">
    <property type="entry name" value="rve"/>
    <property type="match status" value="1"/>
</dbReference>
<dbReference type="EMBL" id="JAGYWB010000006">
    <property type="protein sequence ID" value="KAI0519078.1"/>
    <property type="molecule type" value="Genomic_DNA"/>
</dbReference>
<feature type="domain" description="Integrase catalytic" evidence="1">
    <location>
        <begin position="192"/>
        <end position="351"/>
    </location>
</feature>
<keyword evidence="3" id="KW-1185">Reference proteome</keyword>
<organism evidence="2 3">
    <name type="scientific">Dendrobium nobile</name>
    <name type="common">Orchid</name>
    <dbReference type="NCBI Taxonomy" id="94219"/>
    <lineage>
        <taxon>Eukaryota</taxon>
        <taxon>Viridiplantae</taxon>
        <taxon>Streptophyta</taxon>
        <taxon>Embryophyta</taxon>
        <taxon>Tracheophyta</taxon>
        <taxon>Spermatophyta</taxon>
        <taxon>Magnoliopsida</taxon>
        <taxon>Liliopsida</taxon>
        <taxon>Asparagales</taxon>
        <taxon>Orchidaceae</taxon>
        <taxon>Epidendroideae</taxon>
        <taxon>Malaxideae</taxon>
        <taxon>Dendrobiinae</taxon>
        <taxon>Dendrobium</taxon>
    </lineage>
</organism>
<evidence type="ECO:0000259" key="1">
    <source>
        <dbReference type="PROSITE" id="PS50994"/>
    </source>
</evidence>
<evidence type="ECO:0000313" key="2">
    <source>
        <dbReference type="EMBL" id="KAI0519078.1"/>
    </source>
</evidence>
<dbReference type="SUPFAM" id="SSF53098">
    <property type="entry name" value="Ribonuclease H-like"/>
    <property type="match status" value="1"/>
</dbReference>
<dbReference type="InterPro" id="IPR001584">
    <property type="entry name" value="Integrase_cat-core"/>
</dbReference>
<dbReference type="PANTHER" id="PTHR48475">
    <property type="entry name" value="RIBONUCLEASE H"/>
    <property type="match status" value="1"/>
</dbReference>
<reference evidence="2" key="1">
    <citation type="journal article" date="2022" name="Front. Genet.">
        <title>Chromosome-Scale Assembly of the Dendrobium nobile Genome Provides Insights Into the Molecular Mechanism of the Biosynthesis of the Medicinal Active Ingredient of Dendrobium.</title>
        <authorList>
            <person name="Xu Q."/>
            <person name="Niu S.-C."/>
            <person name="Li K.-L."/>
            <person name="Zheng P.-J."/>
            <person name="Zhang X.-J."/>
            <person name="Jia Y."/>
            <person name="Liu Y."/>
            <person name="Niu Y.-X."/>
            <person name="Yu L.-H."/>
            <person name="Chen D.-F."/>
            <person name="Zhang G.-Q."/>
        </authorList>
    </citation>
    <scope>NUCLEOTIDE SEQUENCE</scope>
    <source>
        <tissue evidence="2">Leaf</tissue>
    </source>
</reference>
<accession>A0A8T3BPU7</accession>